<evidence type="ECO:0000313" key="3">
    <source>
        <dbReference type="EMBL" id="GAA0724786.1"/>
    </source>
</evidence>
<accession>A0ABN1IZV8</accession>
<protein>
    <recommendedName>
        <fullName evidence="5">Phosphoesterase</fullName>
    </recommendedName>
</protein>
<reference evidence="3 4" key="1">
    <citation type="journal article" date="2019" name="Int. J. Syst. Evol. Microbiol.">
        <title>The Global Catalogue of Microorganisms (GCM) 10K type strain sequencing project: providing services to taxonomists for standard genome sequencing and annotation.</title>
        <authorList>
            <consortium name="The Broad Institute Genomics Platform"/>
            <consortium name="The Broad Institute Genome Sequencing Center for Infectious Disease"/>
            <person name="Wu L."/>
            <person name="Ma J."/>
        </authorList>
    </citation>
    <scope>NUCLEOTIDE SEQUENCE [LARGE SCALE GENOMIC DNA]</scope>
    <source>
        <strain evidence="3 4">JCM 15421</strain>
    </source>
</reference>
<dbReference type="InterPro" id="IPR017850">
    <property type="entry name" value="Alkaline_phosphatase_core_sf"/>
</dbReference>
<keyword evidence="2" id="KW-0732">Signal</keyword>
<dbReference type="InterPro" id="IPR007312">
    <property type="entry name" value="Phosphoesterase"/>
</dbReference>
<keyword evidence="4" id="KW-1185">Reference proteome</keyword>
<sequence>MNMLARLVFTCSAGALALGGCASTSTPKTAVGPRVGHVFVIVLENEPFERTFGKDSPAPYLAHELTAKGALLRQYFGIGHNSLDNYVAMISGQAPNAATQADCPVMREFSASAPGLDTDGQLHGEGCVYPGSVKTVADQLEAAHFDWRGYMEDMGKDPAREAAACGHVAIGAKDVTNHAAPNDQYADKHNPFIYFHSIIDDRPRCERHVVNLDALPHDLQDAAATPNYVFITPSLCHDGHDLPCKNGEPGGLESADAFLRSWVPRILDSAAFKQDGLLVITFDEGILDSTACCGEHALAGGPPPGLNGPGGGRIGAVLIAPSIRPGTLSDVPYNHYSLLRWVEDDFHLTHLGYAAAPGLATFGSDVFAKP</sequence>
<evidence type="ECO:0000313" key="4">
    <source>
        <dbReference type="Proteomes" id="UP001501523"/>
    </source>
</evidence>
<dbReference type="PROSITE" id="PS51257">
    <property type="entry name" value="PROKAR_LIPOPROTEIN"/>
    <property type="match status" value="1"/>
</dbReference>
<evidence type="ECO:0000256" key="2">
    <source>
        <dbReference type="SAM" id="SignalP"/>
    </source>
</evidence>
<dbReference type="RefSeq" id="WP_343794115.1">
    <property type="nucleotide sequence ID" value="NZ_BAAAEU010000032.1"/>
</dbReference>
<comment type="caution">
    <text evidence="3">The sequence shown here is derived from an EMBL/GenBank/DDBJ whole genome shotgun (WGS) entry which is preliminary data.</text>
</comment>
<gene>
    <name evidence="3" type="ORF">GCM10009105_37710</name>
</gene>
<dbReference type="Pfam" id="PF04185">
    <property type="entry name" value="Phosphoesterase"/>
    <property type="match status" value="1"/>
</dbReference>
<feature type="signal peptide" evidence="2">
    <location>
        <begin position="1"/>
        <end position="17"/>
    </location>
</feature>
<evidence type="ECO:0008006" key="5">
    <source>
        <dbReference type="Google" id="ProtNLM"/>
    </source>
</evidence>
<dbReference type="Proteomes" id="UP001501523">
    <property type="component" value="Unassembled WGS sequence"/>
</dbReference>
<dbReference type="Gene3D" id="3.40.720.10">
    <property type="entry name" value="Alkaline Phosphatase, subunit A"/>
    <property type="match status" value="1"/>
</dbReference>
<dbReference type="PANTHER" id="PTHR31956:SF8">
    <property type="entry name" value="ACID PHOSPHATASE PHOA (AFU_ORTHOLOGUE AFUA_1G03570)"/>
    <property type="match status" value="1"/>
</dbReference>
<organism evidence="3 4">
    <name type="scientific">Dokdonella soli</name>
    <dbReference type="NCBI Taxonomy" id="529810"/>
    <lineage>
        <taxon>Bacteria</taxon>
        <taxon>Pseudomonadati</taxon>
        <taxon>Pseudomonadota</taxon>
        <taxon>Gammaproteobacteria</taxon>
        <taxon>Lysobacterales</taxon>
        <taxon>Rhodanobacteraceae</taxon>
        <taxon>Dokdonella</taxon>
    </lineage>
</organism>
<proteinExistence type="predicted"/>
<dbReference type="PANTHER" id="PTHR31956">
    <property type="entry name" value="NON-SPECIFIC PHOSPHOLIPASE C4-RELATED"/>
    <property type="match status" value="1"/>
</dbReference>
<dbReference type="EMBL" id="BAAAEU010000032">
    <property type="protein sequence ID" value="GAA0724786.1"/>
    <property type="molecule type" value="Genomic_DNA"/>
</dbReference>
<evidence type="ECO:0000256" key="1">
    <source>
        <dbReference type="ARBA" id="ARBA00022801"/>
    </source>
</evidence>
<feature type="chain" id="PRO_5045982891" description="Phosphoesterase" evidence="2">
    <location>
        <begin position="18"/>
        <end position="370"/>
    </location>
</feature>
<keyword evidence="1" id="KW-0378">Hydrolase</keyword>
<name>A0ABN1IZV8_9GAMM</name>